<protein>
    <submittedName>
        <fullName evidence="1">Uncharacterized protein</fullName>
    </submittedName>
</protein>
<sequence>MGEDAFVAKVPKAVSYDWTHGVDETTGLIQSGIDLYSPLLDGLGLLHK</sequence>
<gene>
    <name evidence="1" type="ORF">AIOL_004107</name>
</gene>
<dbReference type="AlphaFoldDB" id="A0A0J9E926"/>
<keyword evidence="2" id="KW-1185">Reference proteome</keyword>
<evidence type="ECO:0000313" key="1">
    <source>
        <dbReference type="EMBL" id="KMW59126.1"/>
    </source>
</evidence>
<accession>A0A0J9E926</accession>
<evidence type="ECO:0000313" key="2">
    <source>
        <dbReference type="Proteomes" id="UP000037178"/>
    </source>
</evidence>
<reference evidence="1 2" key="1">
    <citation type="submission" date="2015-06" db="EMBL/GenBank/DDBJ databases">
        <title>Draft genome sequence of an Alphaproteobacteria species associated to the Mediterranean sponge Oscarella lobularis.</title>
        <authorList>
            <person name="Jourda C."/>
            <person name="Santini S."/>
            <person name="Claverie J.-M."/>
        </authorList>
    </citation>
    <scope>NUCLEOTIDE SEQUENCE [LARGE SCALE GENOMIC DNA]</scope>
    <source>
        <strain evidence="1">IGS</strain>
    </source>
</reference>
<organism evidence="1 2">
    <name type="scientific">Candidatus Rhodobacter oscarellae</name>
    <dbReference type="NCBI Taxonomy" id="1675527"/>
    <lineage>
        <taxon>Bacteria</taxon>
        <taxon>Pseudomonadati</taxon>
        <taxon>Pseudomonadota</taxon>
        <taxon>Alphaproteobacteria</taxon>
        <taxon>Rhodobacterales</taxon>
        <taxon>Rhodobacter group</taxon>
        <taxon>Rhodobacter</taxon>
    </lineage>
</organism>
<proteinExistence type="predicted"/>
<dbReference type="STRING" id="1675527.AIOL_004107"/>
<name>A0A0J9E926_9RHOB</name>
<comment type="caution">
    <text evidence="1">The sequence shown here is derived from an EMBL/GenBank/DDBJ whole genome shotgun (WGS) entry which is preliminary data.</text>
</comment>
<dbReference type="Proteomes" id="UP000037178">
    <property type="component" value="Unassembled WGS sequence"/>
</dbReference>
<dbReference type="EMBL" id="LFTY01000002">
    <property type="protein sequence ID" value="KMW59126.1"/>
    <property type="molecule type" value="Genomic_DNA"/>
</dbReference>
<dbReference type="PATRIC" id="fig|1675527.3.peg.4306"/>